<proteinExistence type="predicted"/>
<dbReference type="Proteomes" id="UP000603602">
    <property type="component" value="Unassembled WGS sequence"/>
</dbReference>
<dbReference type="RefSeq" id="WP_187716371.1">
    <property type="nucleotide sequence ID" value="NZ_JACTAH010000001.1"/>
</dbReference>
<accession>A0ABR9B5J0</accession>
<protein>
    <recommendedName>
        <fullName evidence="3">Helix-turn-helix domain-containing protein</fullName>
    </recommendedName>
</protein>
<comment type="caution">
    <text evidence="1">The sequence shown here is derived from an EMBL/GenBank/DDBJ whole genome shotgun (WGS) entry which is preliminary data.</text>
</comment>
<evidence type="ECO:0008006" key="3">
    <source>
        <dbReference type="Google" id="ProtNLM"/>
    </source>
</evidence>
<keyword evidence="2" id="KW-1185">Reference proteome</keyword>
<organism evidence="1 2">
    <name type="scientific">Thauera sedimentorum</name>
    <dbReference type="NCBI Taxonomy" id="2767595"/>
    <lineage>
        <taxon>Bacteria</taxon>
        <taxon>Pseudomonadati</taxon>
        <taxon>Pseudomonadota</taxon>
        <taxon>Betaproteobacteria</taxon>
        <taxon>Rhodocyclales</taxon>
        <taxon>Zoogloeaceae</taxon>
        <taxon>Thauera</taxon>
    </lineage>
</organism>
<gene>
    <name evidence="1" type="ORF">IFO67_01350</name>
</gene>
<evidence type="ECO:0000313" key="1">
    <source>
        <dbReference type="EMBL" id="MBD8501522.1"/>
    </source>
</evidence>
<reference evidence="2" key="1">
    <citation type="submission" date="2023-07" db="EMBL/GenBank/DDBJ databases">
        <title>Thauera sp. CAU 1555 isolated from sand of Yaerae Beach.</title>
        <authorList>
            <person name="Kim W."/>
        </authorList>
    </citation>
    <scope>NUCLEOTIDE SEQUENCE [LARGE SCALE GENOMIC DNA]</scope>
    <source>
        <strain evidence="2">CAU 1555</strain>
    </source>
</reference>
<dbReference type="EMBL" id="JACYTO010000001">
    <property type="protein sequence ID" value="MBD8501522.1"/>
    <property type="molecule type" value="Genomic_DNA"/>
</dbReference>
<evidence type="ECO:0000313" key="2">
    <source>
        <dbReference type="Proteomes" id="UP000603602"/>
    </source>
</evidence>
<name>A0ABR9B5J0_9RHOO</name>
<sequence length="78" mass="8733">MQTNTIQTTWRNDAPLTPESTYSTEQAAAILHIRPNTLRVALCRDGAYMGVHPIKRANRFLAWPANEIDALARGEVVK</sequence>